<gene>
    <name evidence="1" type="ORF">GCM10008101_06450</name>
</gene>
<protein>
    <submittedName>
        <fullName evidence="1">Uncharacterized protein</fullName>
    </submittedName>
</protein>
<comment type="caution">
    <text evidence="1">The sequence shown here is derived from an EMBL/GenBank/DDBJ whole genome shotgun (WGS) entry which is preliminary data.</text>
</comment>
<proteinExistence type="predicted"/>
<reference evidence="2" key="1">
    <citation type="journal article" date="2019" name="Int. J. Syst. Evol. Microbiol.">
        <title>The Global Catalogue of Microorganisms (GCM) 10K type strain sequencing project: providing services to taxonomists for standard genome sequencing and annotation.</title>
        <authorList>
            <consortium name="The Broad Institute Genomics Platform"/>
            <consortium name="The Broad Institute Genome Sequencing Center for Infectious Disease"/>
            <person name="Wu L."/>
            <person name="Ma J."/>
        </authorList>
    </citation>
    <scope>NUCLEOTIDE SEQUENCE [LARGE SCALE GENOMIC DNA]</scope>
    <source>
        <strain evidence="2">KCTC 22558</strain>
    </source>
</reference>
<organism evidence="1 2">
    <name type="scientific">Cognatilysobacter xinjiangensis</name>
    <dbReference type="NCBI Taxonomy" id="546892"/>
    <lineage>
        <taxon>Bacteria</taxon>
        <taxon>Pseudomonadati</taxon>
        <taxon>Pseudomonadota</taxon>
        <taxon>Gammaproteobacteria</taxon>
        <taxon>Lysobacterales</taxon>
        <taxon>Lysobacteraceae</taxon>
        <taxon>Cognatilysobacter</taxon>
    </lineage>
</organism>
<dbReference type="Proteomes" id="UP000643403">
    <property type="component" value="Unassembled WGS sequence"/>
</dbReference>
<sequence>MHVFKLSMTAGAACTAAAEGTALNGAVLVDNDDVQLARDGALLALDRLGFESCTFVDAVRLPPAPDTARYSGPMKQAYEDAKRDGVAVMLYAVESAG</sequence>
<evidence type="ECO:0000313" key="2">
    <source>
        <dbReference type="Proteomes" id="UP000643403"/>
    </source>
</evidence>
<evidence type="ECO:0000313" key="1">
    <source>
        <dbReference type="EMBL" id="GGZ55752.1"/>
    </source>
</evidence>
<accession>A0ABQ3BS58</accession>
<dbReference type="EMBL" id="BMXY01000001">
    <property type="protein sequence ID" value="GGZ55752.1"/>
    <property type="molecule type" value="Genomic_DNA"/>
</dbReference>
<keyword evidence="2" id="KW-1185">Reference proteome</keyword>
<dbReference type="RefSeq" id="WP_189446928.1">
    <property type="nucleotide sequence ID" value="NZ_BMXY01000001.1"/>
</dbReference>
<name>A0ABQ3BS58_9GAMM</name>